<protein>
    <recommendedName>
        <fullName evidence="6">ABC transporter domain-containing protein</fullName>
    </recommendedName>
</protein>
<gene>
    <name evidence="7" type="ORF">VE25_19645</name>
</gene>
<proteinExistence type="inferred from homology"/>
<dbReference type="Pfam" id="PF08352">
    <property type="entry name" value="oligo_HPY"/>
    <property type="match status" value="1"/>
</dbReference>
<name>A0A0F5FE60_9HYPH</name>
<dbReference type="EMBL" id="JZEX01000179">
    <property type="protein sequence ID" value="KKB07063.1"/>
    <property type="molecule type" value="Genomic_DNA"/>
</dbReference>
<dbReference type="PROSITE" id="PS50893">
    <property type="entry name" value="ABC_TRANSPORTER_2"/>
    <property type="match status" value="1"/>
</dbReference>
<dbReference type="Pfam" id="PF00005">
    <property type="entry name" value="ABC_tran"/>
    <property type="match status" value="1"/>
</dbReference>
<sequence>MIRLNNVVASYRTGRGSINAVDGVTIEIPDGCILGVAGESGCGKSTLMKVLYGDILSPMTLASGSIEYGFVDRRGAPVTSHTVQQEWFRRVSYVPQSSMNSLNPVIRISQQFIDFPGNDPDKRRVLEQVRAYIGKLGLPAEALDAYPHQLSGGMRQRMMIAMATFFQPELILADEPTTALDVVVQKEILMLLMELQEEMGNTIVLVSHDMGVHYQVTHRMLIMYAAKAVEYGDSDSVFEAPLHPYTRMLISSLPTIGDDRARDGIPGRPPSLWGELRGCRFADRCPFATDRCRVEEPVLVEHRPGHFAACHYAGAEMPSGGVQWQ</sequence>
<dbReference type="STRING" id="443610.VE25_19645"/>
<dbReference type="CDD" id="cd03257">
    <property type="entry name" value="ABC_NikE_OppD_transporters"/>
    <property type="match status" value="1"/>
</dbReference>
<dbReference type="InterPro" id="IPR013563">
    <property type="entry name" value="Oligopep_ABC_C"/>
</dbReference>
<dbReference type="OrthoDB" id="9815712at2"/>
<evidence type="ECO:0000256" key="2">
    <source>
        <dbReference type="ARBA" id="ARBA00005417"/>
    </source>
</evidence>
<dbReference type="SUPFAM" id="SSF52540">
    <property type="entry name" value="P-loop containing nucleoside triphosphate hydrolases"/>
    <property type="match status" value="1"/>
</dbReference>
<dbReference type="PATRIC" id="fig|443610.3.peg.2248"/>
<dbReference type="SMART" id="SM00382">
    <property type="entry name" value="AAA"/>
    <property type="match status" value="1"/>
</dbReference>
<keyword evidence="3" id="KW-0813">Transport</keyword>
<comment type="subcellular location">
    <subcellularLocation>
        <location evidence="1">Cell inner membrane</location>
        <topology evidence="1">Peripheral membrane protein</topology>
    </subcellularLocation>
</comment>
<evidence type="ECO:0000259" key="6">
    <source>
        <dbReference type="PROSITE" id="PS50893"/>
    </source>
</evidence>
<dbReference type="Proteomes" id="UP000033632">
    <property type="component" value="Unassembled WGS sequence"/>
</dbReference>
<evidence type="ECO:0000313" key="8">
    <source>
        <dbReference type="Proteomes" id="UP000033632"/>
    </source>
</evidence>
<accession>A0A0F5FE60</accession>
<evidence type="ECO:0000256" key="5">
    <source>
        <dbReference type="ARBA" id="ARBA00022840"/>
    </source>
</evidence>
<keyword evidence="5" id="KW-0067">ATP-binding</keyword>
<dbReference type="Gene3D" id="3.40.50.300">
    <property type="entry name" value="P-loop containing nucleotide triphosphate hydrolases"/>
    <property type="match status" value="1"/>
</dbReference>
<dbReference type="RefSeq" id="WP_046110368.1">
    <property type="nucleotide sequence ID" value="NZ_JZEX01000179.1"/>
</dbReference>
<dbReference type="PANTHER" id="PTHR43067:SF3">
    <property type="entry name" value="MALTOSE ABC TRANSPORTER, ATP-BINDING PROTEIN"/>
    <property type="match status" value="1"/>
</dbReference>
<keyword evidence="8" id="KW-1185">Reference proteome</keyword>
<comment type="similarity">
    <text evidence="2">Belongs to the ABC transporter superfamily.</text>
</comment>
<feature type="domain" description="ABC transporter" evidence="6">
    <location>
        <begin position="2"/>
        <end position="250"/>
    </location>
</feature>
<evidence type="ECO:0000256" key="4">
    <source>
        <dbReference type="ARBA" id="ARBA00022741"/>
    </source>
</evidence>
<evidence type="ECO:0000313" key="7">
    <source>
        <dbReference type="EMBL" id="KKB07063.1"/>
    </source>
</evidence>
<dbReference type="PROSITE" id="PS00211">
    <property type="entry name" value="ABC_TRANSPORTER_1"/>
    <property type="match status" value="1"/>
</dbReference>
<comment type="caution">
    <text evidence="7">The sequence shown here is derived from an EMBL/GenBank/DDBJ whole genome shotgun (WGS) entry which is preliminary data.</text>
</comment>
<evidence type="ECO:0000256" key="3">
    <source>
        <dbReference type="ARBA" id="ARBA00022448"/>
    </source>
</evidence>
<dbReference type="GO" id="GO:0016887">
    <property type="term" value="F:ATP hydrolysis activity"/>
    <property type="evidence" value="ECO:0007669"/>
    <property type="project" value="InterPro"/>
</dbReference>
<evidence type="ECO:0000256" key="1">
    <source>
        <dbReference type="ARBA" id="ARBA00004417"/>
    </source>
</evidence>
<keyword evidence="4" id="KW-0547">Nucleotide-binding</keyword>
<dbReference type="AlphaFoldDB" id="A0A0F5FE60"/>
<dbReference type="InterPro" id="IPR017871">
    <property type="entry name" value="ABC_transporter-like_CS"/>
</dbReference>
<dbReference type="GO" id="GO:0005886">
    <property type="term" value="C:plasma membrane"/>
    <property type="evidence" value="ECO:0007669"/>
    <property type="project" value="UniProtKB-SubCell"/>
</dbReference>
<dbReference type="InterPro" id="IPR027417">
    <property type="entry name" value="P-loop_NTPase"/>
</dbReference>
<reference evidence="7 8" key="1">
    <citation type="submission" date="2015-03" db="EMBL/GenBank/DDBJ databases">
        <authorList>
            <person name="Hassan Y.I."/>
            <person name="Lepp D."/>
            <person name="Li X.-Z."/>
            <person name="Zhou T."/>
        </authorList>
    </citation>
    <scope>NUCLEOTIDE SEQUENCE [LARGE SCALE GENOMIC DNA]</scope>
    <source>
        <strain evidence="7 8">BD-c194</strain>
    </source>
</reference>
<dbReference type="NCBIfam" id="TIGR01727">
    <property type="entry name" value="oligo_HPY"/>
    <property type="match status" value="1"/>
</dbReference>
<dbReference type="InterPro" id="IPR003439">
    <property type="entry name" value="ABC_transporter-like_ATP-bd"/>
</dbReference>
<dbReference type="PANTHER" id="PTHR43067">
    <property type="entry name" value="OLIGOPEPTIDE/DIPEPTIDE ABC TRANSPORTER, ATPASE SUBUNIT"/>
    <property type="match status" value="1"/>
</dbReference>
<organism evidence="7 8">
    <name type="scientific">Devosia geojensis</name>
    <dbReference type="NCBI Taxonomy" id="443610"/>
    <lineage>
        <taxon>Bacteria</taxon>
        <taxon>Pseudomonadati</taxon>
        <taxon>Pseudomonadota</taxon>
        <taxon>Alphaproteobacteria</taxon>
        <taxon>Hyphomicrobiales</taxon>
        <taxon>Devosiaceae</taxon>
        <taxon>Devosia</taxon>
    </lineage>
</organism>
<dbReference type="GO" id="GO:0015833">
    <property type="term" value="P:peptide transport"/>
    <property type="evidence" value="ECO:0007669"/>
    <property type="project" value="InterPro"/>
</dbReference>
<dbReference type="GO" id="GO:0005524">
    <property type="term" value="F:ATP binding"/>
    <property type="evidence" value="ECO:0007669"/>
    <property type="project" value="UniProtKB-KW"/>
</dbReference>
<dbReference type="InterPro" id="IPR003593">
    <property type="entry name" value="AAA+_ATPase"/>
</dbReference>